<feature type="compositionally biased region" description="Acidic residues" evidence="1">
    <location>
        <begin position="150"/>
        <end position="167"/>
    </location>
</feature>
<comment type="caution">
    <text evidence="3">The sequence shown here is derived from an EMBL/GenBank/DDBJ whole genome shotgun (WGS) entry which is preliminary data.</text>
</comment>
<name>A0ABU6WRH0_9FABA</name>
<sequence length="205" mass="22929">MTCFRYGTLLLRPSETNCVFGFMLAHSIFDTLFIVISLTPIIRIISLLLLSTPREVYCTLYLRQRRILWSLLVHHRVTTVQTSLFGVDYISYDPPTELAPIKIESIDLYPAPIDDGVIGEPYDPHRDWDGFFDQLIQDPQEEAAAPVAEEPIEDLMEEDEADAEMVDTDTGKEDVSEDDEHSAGSGSAGAEGRSEISTDTHESCA</sequence>
<feature type="compositionally biased region" description="Basic and acidic residues" evidence="1">
    <location>
        <begin position="192"/>
        <end position="205"/>
    </location>
</feature>
<keyword evidence="2" id="KW-0812">Transmembrane</keyword>
<keyword evidence="2" id="KW-0472">Membrane</keyword>
<dbReference type="Proteomes" id="UP001341840">
    <property type="component" value="Unassembled WGS sequence"/>
</dbReference>
<feature type="transmembrane region" description="Helical" evidence="2">
    <location>
        <begin position="20"/>
        <end position="45"/>
    </location>
</feature>
<accession>A0ABU6WRH0</accession>
<organism evidence="3 4">
    <name type="scientific">Stylosanthes scabra</name>
    <dbReference type="NCBI Taxonomy" id="79078"/>
    <lineage>
        <taxon>Eukaryota</taxon>
        <taxon>Viridiplantae</taxon>
        <taxon>Streptophyta</taxon>
        <taxon>Embryophyta</taxon>
        <taxon>Tracheophyta</taxon>
        <taxon>Spermatophyta</taxon>
        <taxon>Magnoliopsida</taxon>
        <taxon>eudicotyledons</taxon>
        <taxon>Gunneridae</taxon>
        <taxon>Pentapetalae</taxon>
        <taxon>rosids</taxon>
        <taxon>fabids</taxon>
        <taxon>Fabales</taxon>
        <taxon>Fabaceae</taxon>
        <taxon>Papilionoideae</taxon>
        <taxon>50 kb inversion clade</taxon>
        <taxon>dalbergioids sensu lato</taxon>
        <taxon>Dalbergieae</taxon>
        <taxon>Pterocarpus clade</taxon>
        <taxon>Stylosanthes</taxon>
    </lineage>
</organism>
<reference evidence="3 4" key="1">
    <citation type="journal article" date="2023" name="Plants (Basel)">
        <title>Bridging the Gap: Combining Genomics and Transcriptomics Approaches to Understand Stylosanthes scabra, an Orphan Legume from the Brazilian Caatinga.</title>
        <authorList>
            <person name="Ferreira-Neto J.R.C."/>
            <person name="da Silva M.D."/>
            <person name="Binneck E."/>
            <person name="de Melo N.F."/>
            <person name="da Silva R.H."/>
            <person name="de Melo A.L.T.M."/>
            <person name="Pandolfi V."/>
            <person name="Bustamante F.O."/>
            <person name="Brasileiro-Vidal A.C."/>
            <person name="Benko-Iseppon A.M."/>
        </authorList>
    </citation>
    <scope>NUCLEOTIDE SEQUENCE [LARGE SCALE GENOMIC DNA]</scope>
    <source>
        <tissue evidence="3">Leaves</tissue>
    </source>
</reference>
<evidence type="ECO:0000256" key="1">
    <source>
        <dbReference type="SAM" id="MobiDB-lite"/>
    </source>
</evidence>
<protein>
    <submittedName>
        <fullName evidence="3">Uncharacterized protein</fullName>
    </submittedName>
</protein>
<evidence type="ECO:0000313" key="3">
    <source>
        <dbReference type="EMBL" id="MED6187436.1"/>
    </source>
</evidence>
<evidence type="ECO:0000313" key="4">
    <source>
        <dbReference type="Proteomes" id="UP001341840"/>
    </source>
</evidence>
<evidence type="ECO:0000256" key="2">
    <source>
        <dbReference type="SAM" id="Phobius"/>
    </source>
</evidence>
<proteinExistence type="predicted"/>
<feature type="region of interest" description="Disordered" evidence="1">
    <location>
        <begin position="142"/>
        <end position="205"/>
    </location>
</feature>
<dbReference type="EMBL" id="JASCZI010182244">
    <property type="protein sequence ID" value="MED6187436.1"/>
    <property type="molecule type" value="Genomic_DNA"/>
</dbReference>
<gene>
    <name evidence="3" type="ORF">PIB30_076448</name>
</gene>
<keyword evidence="2" id="KW-1133">Transmembrane helix</keyword>
<keyword evidence="4" id="KW-1185">Reference proteome</keyword>